<evidence type="ECO:0000259" key="2">
    <source>
        <dbReference type="PROSITE" id="PS51034"/>
    </source>
</evidence>
<keyword evidence="1" id="KW-0732">Signal</keyword>
<dbReference type="InterPro" id="IPR051962">
    <property type="entry name" value="Cuticlin"/>
</dbReference>
<dbReference type="SMART" id="SM00241">
    <property type="entry name" value="ZP"/>
    <property type="match status" value="1"/>
</dbReference>
<dbReference type="PANTHER" id="PTHR22907:SF54">
    <property type="entry name" value="GH04558P"/>
    <property type="match status" value="1"/>
</dbReference>
<sequence>MVIQRKLRNFENCASVVGIIFAICGLASAKVFYNVTCGSDMMQVTLNLTNHPASIVYLQNLKGYPGCEPKMKDSLVIFQLSLNDTGAHCGVSKMLNKQTGHNVFYHRVVIEKSSQKERELLFLQCVIPGDFNMEFVRLDWLRESIPYNFSQPTAPPVSVAPDIVPYVNMAIRDKGLQIDTSTIVHPGTMLDLLIYLDKESSAHYDISLRYLTLADATRSHEEVVVMNGCSVDPFVLDVYPPVDGVLRSQFRAFKFQSSDFVIFLATVSVCLQQCVEVECYGEADQTGRRKREIPKFLPHYTNEAFEVEVSAFLRLKSDVEGDIIFEESTNDTLDMYDADYSGELGEIVAGSLTTNSQSHPLSFASVIIITVSLVVSTASRFLS</sequence>
<evidence type="ECO:0000313" key="3">
    <source>
        <dbReference type="EMBL" id="CAL1277149.1"/>
    </source>
</evidence>
<proteinExistence type="predicted"/>
<dbReference type="PROSITE" id="PS51034">
    <property type="entry name" value="ZP_2"/>
    <property type="match status" value="1"/>
</dbReference>
<protein>
    <recommendedName>
        <fullName evidence="2">ZP domain-containing protein</fullName>
    </recommendedName>
</protein>
<dbReference type="EMBL" id="CAXIEN010000099">
    <property type="protein sequence ID" value="CAL1277149.1"/>
    <property type="molecule type" value="Genomic_DNA"/>
</dbReference>
<accession>A0AAV1ZZB4</accession>
<reference evidence="3 4" key="1">
    <citation type="submission" date="2024-04" db="EMBL/GenBank/DDBJ databases">
        <authorList>
            <person name="Rising A."/>
            <person name="Reimegard J."/>
            <person name="Sonavane S."/>
            <person name="Akerstrom W."/>
            <person name="Nylinder S."/>
            <person name="Hedman E."/>
            <person name="Kallberg Y."/>
        </authorList>
    </citation>
    <scope>NUCLEOTIDE SEQUENCE [LARGE SCALE GENOMIC DNA]</scope>
</reference>
<gene>
    <name evidence="3" type="ORF">LARSCL_LOCUS9044</name>
</gene>
<evidence type="ECO:0000256" key="1">
    <source>
        <dbReference type="ARBA" id="ARBA00022729"/>
    </source>
</evidence>
<evidence type="ECO:0000313" key="4">
    <source>
        <dbReference type="Proteomes" id="UP001497382"/>
    </source>
</evidence>
<feature type="domain" description="ZP" evidence="2">
    <location>
        <begin position="36"/>
        <end position="286"/>
    </location>
</feature>
<comment type="caution">
    <text evidence="3">The sequence shown here is derived from an EMBL/GenBank/DDBJ whole genome shotgun (WGS) entry which is preliminary data.</text>
</comment>
<organism evidence="3 4">
    <name type="scientific">Larinioides sclopetarius</name>
    <dbReference type="NCBI Taxonomy" id="280406"/>
    <lineage>
        <taxon>Eukaryota</taxon>
        <taxon>Metazoa</taxon>
        <taxon>Ecdysozoa</taxon>
        <taxon>Arthropoda</taxon>
        <taxon>Chelicerata</taxon>
        <taxon>Arachnida</taxon>
        <taxon>Araneae</taxon>
        <taxon>Araneomorphae</taxon>
        <taxon>Entelegynae</taxon>
        <taxon>Araneoidea</taxon>
        <taxon>Araneidae</taxon>
        <taxon>Larinioides</taxon>
    </lineage>
</organism>
<dbReference type="AlphaFoldDB" id="A0AAV1ZZB4"/>
<keyword evidence="4" id="KW-1185">Reference proteome</keyword>
<dbReference type="InterPro" id="IPR001507">
    <property type="entry name" value="ZP_dom"/>
</dbReference>
<name>A0AAV1ZZB4_9ARAC</name>
<dbReference type="Proteomes" id="UP001497382">
    <property type="component" value="Unassembled WGS sequence"/>
</dbReference>
<dbReference type="PANTHER" id="PTHR22907">
    <property type="entry name" value="GH04558P"/>
    <property type="match status" value="1"/>
</dbReference>